<dbReference type="InterPro" id="IPR006938">
    <property type="entry name" value="DUF624"/>
</dbReference>
<evidence type="ECO:0000313" key="3">
    <source>
        <dbReference type="EMBL" id="PZM55082.1"/>
    </source>
</evidence>
<name>A0A133CXT3_ENTFC</name>
<dbReference type="Pfam" id="PF04854">
    <property type="entry name" value="DUF624"/>
    <property type="match status" value="1"/>
</dbReference>
<evidence type="ECO:0000313" key="6">
    <source>
        <dbReference type="Proteomes" id="UP000183509"/>
    </source>
</evidence>
<dbReference type="EMBL" id="QHGU01000065">
    <property type="protein sequence ID" value="PZM55082.1"/>
    <property type="molecule type" value="Genomic_DNA"/>
</dbReference>
<feature type="transmembrane region" description="Helical" evidence="1">
    <location>
        <begin position="70"/>
        <end position="95"/>
    </location>
</feature>
<organism evidence="2 5">
    <name type="scientific">Enterococcus faecium</name>
    <name type="common">Streptococcus faecium</name>
    <dbReference type="NCBI Taxonomy" id="1352"/>
    <lineage>
        <taxon>Bacteria</taxon>
        <taxon>Bacillati</taxon>
        <taxon>Bacillota</taxon>
        <taxon>Bacilli</taxon>
        <taxon>Lactobacillales</taxon>
        <taxon>Enterococcaceae</taxon>
        <taxon>Enterococcus</taxon>
    </lineage>
</organism>
<evidence type="ECO:0000313" key="2">
    <source>
        <dbReference type="EMBL" id="KWX16349.1"/>
    </source>
</evidence>
<evidence type="ECO:0000313" key="4">
    <source>
        <dbReference type="EMBL" id="SAM51883.1"/>
    </source>
</evidence>
<reference evidence="4 6" key="2">
    <citation type="submission" date="2016-04" db="EMBL/GenBank/DDBJ databases">
        <authorList>
            <person name="Millard A."/>
        </authorList>
    </citation>
    <scope>NUCLEOTIDE SEQUENCE [LARGE SCALE GENOMIC DNA]</scope>
    <source>
        <strain evidence="4">Isolate 22</strain>
    </source>
</reference>
<dbReference type="EMBL" id="LRHK01000008">
    <property type="protein sequence ID" value="KWX16349.1"/>
    <property type="molecule type" value="Genomic_DNA"/>
</dbReference>
<feature type="transmembrane region" description="Helical" evidence="1">
    <location>
        <begin position="101"/>
        <end position="126"/>
    </location>
</feature>
<feature type="transmembrane region" description="Helical" evidence="1">
    <location>
        <begin position="165"/>
        <end position="185"/>
    </location>
</feature>
<dbReference type="EMBL" id="FKLM01000059">
    <property type="protein sequence ID" value="SAM51883.1"/>
    <property type="molecule type" value="Genomic_DNA"/>
</dbReference>
<dbReference type="PATRIC" id="fig|1352.1358.peg.2873"/>
<keyword evidence="1" id="KW-0812">Transmembrane</keyword>
<keyword evidence="1" id="KW-0472">Membrane</keyword>
<accession>A0A133CXT3</accession>
<dbReference type="Proteomes" id="UP000249070">
    <property type="component" value="Unassembled WGS sequence"/>
</dbReference>
<dbReference type="RefSeq" id="WP_002304878.1">
    <property type="nucleotide sequence ID" value="NZ_AP026661.1"/>
</dbReference>
<evidence type="ECO:0000256" key="1">
    <source>
        <dbReference type="SAM" id="Phobius"/>
    </source>
</evidence>
<reference evidence="3 7" key="3">
    <citation type="submission" date="2018-05" db="EMBL/GenBank/DDBJ databases">
        <title>Vancomycin-resistant Enterococcus faecium strain from Chelyabinsk, Russia.</title>
        <authorList>
            <person name="Gostev V."/>
            <person name="Goncharov A."/>
            <person name="Kolodzhieva V."/>
            <person name="Suvorov A."/>
            <person name="Sidorenko S."/>
            <person name="Zueva L."/>
        </authorList>
    </citation>
    <scope>NUCLEOTIDE SEQUENCE [LARGE SCALE GENOMIC DNA]</scope>
    <source>
        <strain evidence="3 7">20</strain>
    </source>
</reference>
<keyword evidence="1" id="KW-1133">Transmembrane helix</keyword>
<dbReference type="Proteomes" id="UP000070452">
    <property type="component" value="Unassembled WGS sequence"/>
</dbReference>
<protein>
    <submittedName>
        <fullName evidence="3">DUF624 domain-containing protein</fullName>
    </submittedName>
</protein>
<dbReference type="Proteomes" id="UP000183509">
    <property type="component" value="Unassembled WGS sequence"/>
</dbReference>
<reference evidence="2 5" key="1">
    <citation type="submission" date="2016-01" db="EMBL/GenBank/DDBJ databases">
        <title>Molecular Mechanisms for transfer of large genomic segments between Enterococcus faecium strains.</title>
        <authorList>
            <person name="Garcia-Solache M.A."/>
            <person name="Lebreton F."/>
            <person name="Mclaughlin R.E."/>
            <person name="Whiteaker J.D."/>
            <person name="Gilmore M.S."/>
            <person name="Rice L.B."/>
        </authorList>
    </citation>
    <scope>NUCLEOTIDE SEQUENCE [LARGE SCALE GENOMIC DNA]</scope>
    <source>
        <strain evidence="2 5">D344RRF x C68</strain>
    </source>
</reference>
<feature type="transmembrane region" description="Helical" evidence="1">
    <location>
        <begin position="138"/>
        <end position="159"/>
    </location>
</feature>
<dbReference type="AlphaFoldDB" id="A0A133CXT3"/>
<feature type="transmembrane region" description="Helical" evidence="1">
    <location>
        <begin position="20"/>
        <end position="49"/>
    </location>
</feature>
<evidence type="ECO:0000313" key="5">
    <source>
        <dbReference type="Proteomes" id="UP000070452"/>
    </source>
</evidence>
<comment type="caution">
    <text evidence="2">The sequence shown here is derived from an EMBL/GenBank/DDBJ whole genome shotgun (WGS) entry which is preliminary data.</text>
</comment>
<proteinExistence type="predicted"/>
<sequence>MNENKWTKGFNWVFQLLLLNFTYFILICLGFGILGFFPATIALIAGVVNRKKYGLQESVKFMSKIYKKNFVRYNLYCWSATLLLAGNITTIWLCWQQSAPLFYLLSTLLSVITLFLVFAMLNWVVIKSLGLWMMGDRLIDYLLFTATMLPTVVMQGLVLGIYFRILMILPVIFLFGGTAVTVILISKLTERALAKLPCQIQSH</sequence>
<gene>
    <name evidence="2" type="ORF">AWT83_16565</name>
    <name evidence="3" type="ORF">DKP91_11380</name>
    <name evidence="4" type="ORF">DTPHA_602470</name>
</gene>
<evidence type="ECO:0000313" key="7">
    <source>
        <dbReference type="Proteomes" id="UP000249070"/>
    </source>
</evidence>